<reference evidence="1 2" key="1">
    <citation type="journal article" date="2018" name="Environ. Microbiol.">
        <title>Ecological and genomic features of two widespread freshwater picocyanobacteria.</title>
        <authorList>
            <person name="Cabello-Yeves P.J."/>
            <person name="Picazo A."/>
            <person name="Camacho A."/>
            <person name="Callieri C."/>
            <person name="Rosselli R."/>
            <person name="Roda-Garcia J.J."/>
            <person name="Coutinho F.H."/>
            <person name="Rodriguez-Valera F."/>
        </authorList>
    </citation>
    <scope>NUCLEOTIDE SEQUENCE [LARGE SCALE GENOMIC DNA]</scope>
    <source>
        <strain evidence="1 2">Tous</strain>
    </source>
</reference>
<dbReference type="EMBL" id="PXXO01000001">
    <property type="protein sequence ID" value="PSJ07205.1"/>
    <property type="molecule type" value="Genomic_DNA"/>
</dbReference>
<name>A0A2P7N142_9CYAN</name>
<sequence length="106" mass="11948">MVMHYAALCIIKTLEQERHSIDAVLLSTFGDAELRFGVRAPGGWVLKQRSRTSWEYDSEVRDANKGLQQQAQGGQIHLYYSRLGGEVKESIESLIAKAVTNSRKRP</sequence>
<organism evidence="1 2">
    <name type="scientific">Cyanobium usitatum str. Tous</name>
    <dbReference type="NCBI Taxonomy" id="2116684"/>
    <lineage>
        <taxon>Bacteria</taxon>
        <taxon>Bacillati</taxon>
        <taxon>Cyanobacteriota</taxon>
        <taxon>Cyanophyceae</taxon>
        <taxon>Synechococcales</taxon>
        <taxon>Prochlorococcaceae</taxon>
        <taxon>Cyanobium</taxon>
    </lineage>
</organism>
<keyword evidence="2" id="KW-1185">Reference proteome</keyword>
<dbReference type="AlphaFoldDB" id="A0A2P7N142"/>
<dbReference type="Proteomes" id="UP000243002">
    <property type="component" value="Unassembled WGS sequence"/>
</dbReference>
<evidence type="ECO:0000313" key="2">
    <source>
        <dbReference type="Proteomes" id="UP000243002"/>
    </source>
</evidence>
<accession>A0A2P7N142</accession>
<proteinExistence type="predicted"/>
<gene>
    <name evidence="1" type="ORF">C7K55_00035</name>
</gene>
<evidence type="ECO:0000313" key="1">
    <source>
        <dbReference type="EMBL" id="PSJ07205.1"/>
    </source>
</evidence>
<protein>
    <submittedName>
        <fullName evidence="1">Uncharacterized protein</fullName>
    </submittedName>
</protein>
<comment type="caution">
    <text evidence="1">The sequence shown here is derived from an EMBL/GenBank/DDBJ whole genome shotgun (WGS) entry which is preliminary data.</text>
</comment>